<evidence type="ECO:0000313" key="3">
    <source>
        <dbReference type="Proteomes" id="UP001501752"/>
    </source>
</evidence>
<evidence type="ECO:0000313" key="2">
    <source>
        <dbReference type="EMBL" id="GAA4857339.1"/>
    </source>
</evidence>
<dbReference type="EMBL" id="BAABIS010000001">
    <property type="protein sequence ID" value="GAA4857339.1"/>
    <property type="molecule type" value="Genomic_DNA"/>
</dbReference>
<gene>
    <name evidence="2" type="ORF">GCM10023235_38680</name>
</gene>
<feature type="region of interest" description="Disordered" evidence="1">
    <location>
        <begin position="132"/>
        <end position="160"/>
    </location>
</feature>
<comment type="caution">
    <text evidence="2">The sequence shown here is derived from an EMBL/GenBank/DDBJ whole genome shotgun (WGS) entry which is preliminary data.</text>
</comment>
<evidence type="ECO:0000256" key="1">
    <source>
        <dbReference type="SAM" id="MobiDB-lite"/>
    </source>
</evidence>
<protein>
    <submittedName>
        <fullName evidence="2">Uncharacterized protein</fullName>
    </submittedName>
</protein>
<accession>A0ABP9DR44</accession>
<proteinExistence type="predicted"/>
<name>A0ABP9DR44_9ACTN</name>
<feature type="compositionally biased region" description="Basic and acidic residues" evidence="1">
    <location>
        <begin position="149"/>
        <end position="160"/>
    </location>
</feature>
<organism evidence="2 3">
    <name type="scientific">Kitasatospora terrestris</name>
    <dbReference type="NCBI Taxonomy" id="258051"/>
    <lineage>
        <taxon>Bacteria</taxon>
        <taxon>Bacillati</taxon>
        <taxon>Actinomycetota</taxon>
        <taxon>Actinomycetes</taxon>
        <taxon>Kitasatosporales</taxon>
        <taxon>Streptomycetaceae</taxon>
        <taxon>Kitasatospora</taxon>
    </lineage>
</organism>
<keyword evidence="3" id="KW-1185">Reference proteome</keyword>
<dbReference type="Proteomes" id="UP001501752">
    <property type="component" value="Unassembled WGS sequence"/>
</dbReference>
<reference evidence="3" key="1">
    <citation type="journal article" date="2019" name="Int. J. Syst. Evol. Microbiol.">
        <title>The Global Catalogue of Microorganisms (GCM) 10K type strain sequencing project: providing services to taxonomists for standard genome sequencing and annotation.</title>
        <authorList>
            <consortium name="The Broad Institute Genomics Platform"/>
            <consortium name="The Broad Institute Genome Sequencing Center for Infectious Disease"/>
            <person name="Wu L."/>
            <person name="Ma J."/>
        </authorList>
    </citation>
    <scope>NUCLEOTIDE SEQUENCE [LARGE SCALE GENOMIC DNA]</scope>
    <source>
        <strain evidence="3">JCM 13006</strain>
    </source>
</reference>
<dbReference type="RefSeq" id="WP_345698094.1">
    <property type="nucleotide sequence ID" value="NZ_BAABIS010000001.1"/>
</dbReference>
<sequence>MTERAAPGAAERAMYLAVPAQGGRTSFHEAVPEDADAVLAPVRRGLLVHRTPDGTLGAVDPRAAAERTGNRLRAEGLARLRRADRVAEEPADLAEAYDGAPRTGDRVATVRHVDEKAQIRHQVLQLETECRQGVPAARPGHRPAELPADESRPRRTMARE</sequence>